<comment type="similarity">
    <text evidence="1">Belongs to the glycosyltransferase 2 family.</text>
</comment>
<evidence type="ECO:0000256" key="2">
    <source>
        <dbReference type="ARBA" id="ARBA00022676"/>
    </source>
</evidence>
<protein>
    <submittedName>
        <fullName evidence="5">Glycosyltransferase</fullName>
    </submittedName>
</protein>
<evidence type="ECO:0000259" key="4">
    <source>
        <dbReference type="Pfam" id="PF00535"/>
    </source>
</evidence>
<dbReference type="EMBL" id="WOWA01000002">
    <property type="protein sequence ID" value="NLV11953.1"/>
    <property type="molecule type" value="Genomic_DNA"/>
</dbReference>
<dbReference type="PANTHER" id="PTHR43685">
    <property type="entry name" value="GLYCOSYLTRANSFERASE"/>
    <property type="match status" value="1"/>
</dbReference>
<gene>
    <name evidence="5" type="ORF">GOC77_01450</name>
</gene>
<keyword evidence="2" id="KW-0328">Glycosyltransferase</keyword>
<dbReference type="InterPro" id="IPR050834">
    <property type="entry name" value="Glycosyltransf_2"/>
</dbReference>
<keyword evidence="3 5" id="KW-0808">Transferase</keyword>
<dbReference type="RefSeq" id="WP_170095662.1">
    <property type="nucleotide sequence ID" value="NZ_WOWA01000002.1"/>
</dbReference>
<evidence type="ECO:0000313" key="6">
    <source>
        <dbReference type="Proteomes" id="UP000641625"/>
    </source>
</evidence>
<reference evidence="5" key="1">
    <citation type="submission" date="2019-12" db="EMBL/GenBank/DDBJ databases">
        <title>Whole genome sequencing of Haloarcula argentinensis strain pws5.</title>
        <authorList>
            <person name="Verma D.K."/>
            <person name="Gopal K."/>
            <person name="Prasad E.S."/>
        </authorList>
    </citation>
    <scope>NUCLEOTIDE SEQUENCE</scope>
    <source>
        <strain evidence="5">Pws5</strain>
    </source>
</reference>
<dbReference type="Gene3D" id="3.90.550.10">
    <property type="entry name" value="Spore Coat Polysaccharide Biosynthesis Protein SpsA, Chain A"/>
    <property type="match status" value="1"/>
</dbReference>
<dbReference type="AlphaFoldDB" id="A0A847U884"/>
<dbReference type="PANTHER" id="PTHR43685:SF5">
    <property type="entry name" value="GLYCOSYLTRANSFERASE EPSE-RELATED"/>
    <property type="match status" value="1"/>
</dbReference>
<dbReference type="InterPro" id="IPR001173">
    <property type="entry name" value="Glyco_trans_2-like"/>
</dbReference>
<sequence>MASTDTPFSVLIPIYQGVVPDEVDMALESCFEQTILPDEVLLVEEGELPAGLESTLAAWTDRYDDVVRRHSIPADSGLGVALKVGVEECRYDLIARFDADDVNLRKRFETQLNYLEHHPDVDVLGSVVEEFSDDPQNPVAVRSVPGEHDEITQMARFRNPMNHMSVMFRREAVRDAGNYRAVQPFEDYDLWVRMLCAGATFANVLSALVRARTGDALSERRGGFDYARSEIQQQINFHRQGFISLPIMLFNILTRGGIRLLPDRLRANIYSRFARAKE</sequence>
<dbReference type="SUPFAM" id="SSF53448">
    <property type="entry name" value="Nucleotide-diphospho-sugar transferases"/>
    <property type="match status" value="1"/>
</dbReference>
<dbReference type="Proteomes" id="UP000641625">
    <property type="component" value="Unassembled WGS sequence"/>
</dbReference>
<dbReference type="InterPro" id="IPR029044">
    <property type="entry name" value="Nucleotide-diphossugar_trans"/>
</dbReference>
<evidence type="ECO:0000256" key="1">
    <source>
        <dbReference type="ARBA" id="ARBA00006739"/>
    </source>
</evidence>
<evidence type="ECO:0000256" key="3">
    <source>
        <dbReference type="ARBA" id="ARBA00022679"/>
    </source>
</evidence>
<accession>A0A847U884</accession>
<name>A0A847U884_HALAR</name>
<dbReference type="Pfam" id="PF00535">
    <property type="entry name" value="Glycos_transf_2"/>
    <property type="match status" value="1"/>
</dbReference>
<comment type="caution">
    <text evidence="5">The sequence shown here is derived from an EMBL/GenBank/DDBJ whole genome shotgun (WGS) entry which is preliminary data.</text>
</comment>
<dbReference type="GO" id="GO:0016757">
    <property type="term" value="F:glycosyltransferase activity"/>
    <property type="evidence" value="ECO:0007669"/>
    <property type="project" value="UniProtKB-KW"/>
</dbReference>
<evidence type="ECO:0000313" key="5">
    <source>
        <dbReference type="EMBL" id="NLV11953.1"/>
    </source>
</evidence>
<proteinExistence type="inferred from homology"/>
<organism evidence="5 6">
    <name type="scientific">Haloarcula argentinensis</name>
    <dbReference type="NCBI Taxonomy" id="43776"/>
    <lineage>
        <taxon>Archaea</taxon>
        <taxon>Methanobacteriati</taxon>
        <taxon>Methanobacteriota</taxon>
        <taxon>Stenosarchaea group</taxon>
        <taxon>Halobacteria</taxon>
        <taxon>Halobacteriales</taxon>
        <taxon>Haloarculaceae</taxon>
        <taxon>Haloarcula</taxon>
    </lineage>
</organism>
<feature type="domain" description="Glycosyltransferase 2-like" evidence="4">
    <location>
        <begin position="9"/>
        <end position="172"/>
    </location>
</feature>